<keyword evidence="2" id="KW-0472">Membrane</keyword>
<evidence type="ECO:0000313" key="6">
    <source>
        <dbReference type="Proteomes" id="UP000248764"/>
    </source>
</evidence>
<evidence type="ECO:0000313" key="5">
    <source>
        <dbReference type="EMBL" id="PZF82674.1"/>
    </source>
</evidence>
<feature type="transmembrane region" description="Helical" evidence="2">
    <location>
        <begin position="111"/>
        <end position="135"/>
    </location>
</feature>
<name>A0A2W2BQN4_9ACTN</name>
<dbReference type="GO" id="GO:0016853">
    <property type="term" value="F:isomerase activity"/>
    <property type="evidence" value="ECO:0007669"/>
    <property type="project" value="UniProtKB-KW"/>
</dbReference>
<dbReference type="Pfam" id="PF13845">
    <property type="entry name" value="Septum_form"/>
    <property type="match status" value="1"/>
</dbReference>
<evidence type="ECO:0000256" key="1">
    <source>
        <dbReference type="SAM" id="MobiDB-lite"/>
    </source>
</evidence>
<dbReference type="AlphaFoldDB" id="A0A2W2BQN4"/>
<dbReference type="Pfam" id="PF13828">
    <property type="entry name" value="DUF4190"/>
    <property type="match status" value="1"/>
</dbReference>
<feature type="compositionally biased region" description="Pro residues" evidence="1">
    <location>
        <begin position="21"/>
        <end position="57"/>
    </location>
</feature>
<feature type="domain" description="Septum formation-related" evidence="4">
    <location>
        <begin position="157"/>
        <end position="247"/>
    </location>
</feature>
<accession>A0A2W2BQN4</accession>
<reference evidence="5 6" key="1">
    <citation type="submission" date="2018-01" db="EMBL/GenBank/DDBJ databases">
        <title>Draft genome sequence of Jiangella sp. GTF31.</title>
        <authorList>
            <person name="Sahin N."/>
            <person name="Ay H."/>
            <person name="Saygin H."/>
        </authorList>
    </citation>
    <scope>NUCLEOTIDE SEQUENCE [LARGE SCALE GENOMIC DNA]</scope>
    <source>
        <strain evidence="5 6">GTF31</strain>
    </source>
</reference>
<feature type="domain" description="DUF4190" evidence="3">
    <location>
        <begin position="74"/>
        <end position="127"/>
    </location>
</feature>
<comment type="caution">
    <text evidence="5">The sequence shown here is derived from an EMBL/GenBank/DDBJ whole genome shotgun (WGS) entry which is preliminary data.</text>
</comment>
<sequence length="271" mass="28770">MSEPGAPPPNPYAQPSGATPQPQPQPYPSTPAGPTPYPPPGGQYPPPPGGQYPPPYGQYPWPAEQQPKPGVNGLAVAALVLGIIAIFPLAIIFGIIALVQISRTGQKGRGLAIGGLVTAGLWLALIVGAIIWAVMTMADRDEDGAIVEEGDVSTLDLRVGDCVTGLRDTEDETSMATVPALPCDQPHEGEVYATFDLDEGEYPGEAVLFATIEERCLEELETFSQQAWDDPNISVFYLYPEERSWSYDRGAVCIAYALEGTLTGSLATQDG</sequence>
<keyword evidence="2" id="KW-1133">Transmembrane helix</keyword>
<dbReference type="EMBL" id="POTW01000034">
    <property type="protein sequence ID" value="PZF82674.1"/>
    <property type="molecule type" value="Genomic_DNA"/>
</dbReference>
<dbReference type="RefSeq" id="WP_111255566.1">
    <property type="nucleotide sequence ID" value="NZ_POTW01000034.1"/>
</dbReference>
<proteinExistence type="predicted"/>
<feature type="region of interest" description="Disordered" evidence="1">
    <location>
        <begin position="1"/>
        <end position="64"/>
    </location>
</feature>
<keyword evidence="6" id="KW-1185">Reference proteome</keyword>
<dbReference type="InterPro" id="IPR025241">
    <property type="entry name" value="DUF4190"/>
</dbReference>
<gene>
    <name evidence="5" type="ORF">C1I92_15545</name>
</gene>
<evidence type="ECO:0000259" key="3">
    <source>
        <dbReference type="Pfam" id="PF13828"/>
    </source>
</evidence>
<feature type="compositionally biased region" description="Pro residues" evidence="1">
    <location>
        <begin position="1"/>
        <end position="12"/>
    </location>
</feature>
<feature type="transmembrane region" description="Helical" evidence="2">
    <location>
        <begin position="74"/>
        <end position="99"/>
    </location>
</feature>
<dbReference type="Proteomes" id="UP000248764">
    <property type="component" value="Unassembled WGS sequence"/>
</dbReference>
<keyword evidence="2" id="KW-0812">Transmembrane</keyword>
<dbReference type="SUPFAM" id="SSF81995">
    <property type="entry name" value="beta-sandwich domain of Sec23/24"/>
    <property type="match status" value="1"/>
</dbReference>
<organism evidence="5 6">
    <name type="scientific">Jiangella anatolica</name>
    <dbReference type="NCBI Taxonomy" id="2670374"/>
    <lineage>
        <taxon>Bacteria</taxon>
        <taxon>Bacillati</taxon>
        <taxon>Actinomycetota</taxon>
        <taxon>Actinomycetes</taxon>
        <taxon>Jiangellales</taxon>
        <taxon>Jiangellaceae</taxon>
        <taxon>Jiangella</taxon>
    </lineage>
</organism>
<protein>
    <submittedName>
        <fullName evidence="5">Peptidylprolyl isomerase</fullName>
    </submittedName>
</protein>
<evidence type="ECO:0000259" key="4">
    <source>
        <dbReference type="Pfam" id="PF13845"/>
    </source>
</evidence>
<keyword evidence="5" id="KW-0413">Isomerase</keyword>
<dbReference type="InterPro" id="IPR026004">
    <property type="entry name" value="Septum_form"/>
</dbReference>
<evidence type="ECO:0000256" key="2">
    <source>
        <dbReference type="SAM" id="Phobius"/>
    </source>
</evidence>